<reference evidence="1 2" key="1">
    <citation type="submission" date="2021-06" db="EMBL/GenBank/DDBJ databases">
        <authorList>
            <person name="Palmer J.M."/>
        </authorList>
    </citation>
    <scope>NUCLEOTIDE SEQUENCE [LARGE SCALE GENOMIC DNA]</scope>
    <source>
        <strain evidence="1 2">AS_MEX2019</strain>
        <tissue evidence="1">Muscle</tissue>
    </source>
</reference>
<keyword evidence="2" id="KW-1185">Reference proteome</keyword>
<name>A0ABV0XKR7_9TELE</name>
<evidence type="ECO:0000313" key="2">
    <source>
        <dbReference type="Proteomes" id="UP001469553"/>
    </source>
</evidence>
<comment type="caution">
    <text evidence="1">The sequence shown here is derived from an EMBL/GenBank/DDBJ whole genome shotgun (WGS) entry which is preliminary data.</text>
</comment>
<proteinExistence type="predicted"/>
<evidence type="ECO:0000313" key="1">
    <source>
        <dbReference type="EMBL" id="MEQ2282066.1"/>
    </source>
</evidence>
<dbReference type="EMBL" id="JAHRIP010005924">
    <property type="protein sequence ID" value="MEQ2282066.1"/>
    <property type="molecule type" value="Genomic_DNA"/>
</dbReference>
<sequence>FKRKRRRANQGILIFTSILHIFKRPKCKRTPSFIRESKVLFSARDLWGFFCKNPLLRPKRLKMVPVCGTNLSPRGRILCDKMLCLWFVREEEMSHMVWKCWEITSSNLQNIKGNLFGGFWKMMWVTHCTSSETNKRRRPASA</sequence>
<feature type="non-terminal residue" evidence="1">
    <location>
        <position position="1"/>
    </location>
</feature>
<dbReference type="Proteomes" id="UP001469553">
    <property type="component" value="Unassembled WGS sequence"/>
</dbReference>
<protein>
    <submittedName>
        <fullName evidence="1">Uncharacterized protein</fullName>
    </submittedName>
</protein>
<gene>
    <name evidence="1" type="ORF">AMECASPLE_036735</name>
</gene>
<accession>A0ABV0XKR7</accession>
<organism evidence="1 2">
    <name type="scientific">Ameca splendens</name>
    <dbReference type="NCBI Taxonomy" id="208324"/>
    <lineage>
        <taxon>Eukaryota</taxon>
        <taxon>Metazoa</taxon>
        <taxon>Chordata</taxon>
        <taxon>Craniata</taxon>
        <taxon>Vertebrata</taxon>
        <taxon>Euteleostomi</taxon>
        <taxon>Actinopterygii</taxon>
        <taxon>Neopterygii</taxon>
        <taxon>Teleostei</taxon>
        <taxon>Neoteleostei</taxon>
        <taxon>Acanthomorphata</taxon>
        <taxon>Ovalentaria</taxon>
        <taxon>Atherinomorphae</taxon>
        <taxon>Cyprinodontiformes</taxon>
        <taxon>Goodeidae</taxon>
        <taxon>Ameca</taxon>
    </lineage>
</organism>